<organism evidence="3 4">
    <name type="scientific">Idiomarina abyssalis</name>
    <dbReference type="NCBI Taxonomy" id="86102"/>
    <lineage>
        <taxon>Bacteria</taxon>
        <taxon>Pseudomonadati</taxon>
        <taxon>Pseudomonadota</taxon>
        <taxon>Gammaproteobacteria</taxon>
        <taxon>Alteromonadales</taxon>
        <taxon>Idiomarinaceae</taxon>
        <taxon>Idiomarina</taxon>
    </lineage>
</organism>
<sequence length="130" mass="14390">MSNLTSEQNAVVDVAKTWLWGVAITAVLMLLAYLLTPVMFELTGFADELEAKNKAANEIKATSEISGTAVEAYIECIDKKTFLFPSEEKMECQVTALEQVSVIEGEEALPEARRALDKLLESFEKIEAKE</sequence>
<proteinExistence type="predicted"/>
<gene>
    <name evidence="2" type="ORF">JHC10_12515</name>
    <name evidence="3" type="ORF">JHC11_13095</name>
</gene>
<dbReference type="RefSeq" id="WP_199495012.1">
    <property type="nucleotide sequence ID" value="NZ_JAEMOP010000009.1"/>
</dbReference>
<keyword evidence="1" id="KW-0472">Membrane</keyword>
<dbReference type="Proteomes" id="UP000621390">
    <property type="component" value="Unassembled WGS sequence"/>
</dbReference>
<dbReference type="EMBL" id="JAEMOS010000045">
    <property type="protein sequence ID" value="MBJ7267758.1"/>
    <property type="molecule type" value="Genomic_DNA"/>
</dbReference>
<name>A0A8I1G9S1_9GAMM</name>
<evidence type="ECO:0000256" key="1">
    <source>
        <dbReference type="SAM" id="Phobius"/>
    </source>
</evidence>
<protein>
    <submittedName>
        <fullName evidence="3">Uncharacterized protein</fullName>
    </submittedName>
</protein>
<dbReference type="Proteomes" id="UP000655994">
    <property type="component" value="Unassembled WGS sequence"/>
</dbReference>
<accession>A0A8I1G9S1</accession>
<keyword evidence="1" id="KW-1133">Transmembrane helix</keyword>
<keyword evidence="1" id="KW-0812">Transmembrane</keyword>
<dbReference type="EMBL" id="JAEMOP010000009">
    <property type="protein sequence ID" value="MBJ7316926.1"/>
    <property type="molecule type" value="Genomic_DNA"/>
</dbReference>
<comment type="caution">
    <text evidence="3">The sequence shown here is derived from an EMBL/GenBank/DDBJ whole genome shotgun (WGS) entry which is preliminary data.</text>
</comment>
<dbReference type="AlphaFoldDB" id="A0A8I1G9S1"/>
<evidence type="ECO:0000313" key="2">
    <source>
        <dbReference type="EMBL" id="MBJ7267758.1"/>
    </source>
</evidence>
<evidence type="ECO:0000313" key="5">
    <source>
        <dbReference type="Proteomes" id="UP000655994"/>
    </source>
</evidence>
<evidence type="ECO:0000313" key="3">
    <source>
        <dbReference type="EMBL" id="MBJ7316926.1"/>
    </source>
</evidence>
<feature type="transmembrane region" description="Helical" evidence="1">
    <location>
        <begin position="17"/>
        <end position="35"/>
    </location>
</feature>
<evidence type="ECO:0000313" key="4">
    <source>
        <dbReference type="Proteomes" id="UP000621390"/>
    </source>
</evidence>
<keyword evidence="5" id="KW-1185">Reference proteome</keyword>
<reference evidence="3 5" key="1">
    <citation type="submission" date="2020-09" db="EMBL/GenBank/DDBJ databases">
        <title>Draft Genomes of Bacterial Isolates from North Pond Shallow Sediments.</title>
        <authorList>
            <person name="Kiel Reese B."/>
            <person name="Mullis M."/>
            <person name="Weisend R.E."/>
        </authorList>
    </citation>
    <scope>NUCLEOTIDE SEQUENCE</scope>
    <source>
        <strain evidence="3">KJE-2</strain>
        <strain evidence="2 5">KJE-3</strain>
    </source>
</reference>